<dbReference type="EMBL" id="SDIK01000001">
    <property type="protein sequence ID" value="TXJ63478.1"/>
    <property type="molecule type" value="Genomic_DNA"/>
</dbReference>
<keyword evidence="2" id="KW-0229">DNA integration</keyword>
<evidence type="ECO:0000259" key="6">
    <source>
        <dbReference type="PROSITE" id="PS51898"/>
    </source>
</evidence>
<protein>
    <submittedName>
        <fullName evidence="8">Site-specific integrase</fullName>
    </submittedName>
</protein>
<comment type="similarity">
    <text evidence="1">Belongs to the 'phage' integrase family.</text>
</comment>
<feature type="domain" description="Tyr recombinase" evidence="6">
    <location>
        <begin position="128"/>
        <end position="313"/>
    </location>
</feature>
<dbReference type="Gene3D" id="1.10.443.10">
    <property type="entry name" value="Intergrase catalytic core"/>
    <property type="match status" value="1"/>
</dbReference>
<evidence type="ECO:0000259" key="7">
    <source>
        <dbReference type="PROSITE" id="PS51900"/>
    </source>
</evidence>
<dbReference type="GO" id="GO:0006310">
    <property type="term" value="P:DNA recombination"/>
    <property type="evidence" value="ECO:0007669"/>
    <property type="project" value="UniProtKB-KW"/>
</dbReference>
<dbReference type="PROSITE" id="PS51900">
    <property type="entry name" value="CB"/>
    <property type="match status" value="1"/>
</dbReference>
<keyword evidence="3 5" id="KW-0238">DNA-binding</keyword>
<dbReference type="Proteomes" id="UP000321612">
    <property type="component" value="Unassembled WGS sequence"/>
</dbReference>
<dbReference type="Pfam" id="PF13102">
    <property type="entry name" value="Phage_int_SAM_5"/>
    <property type="match status" value="1"/>
</dbReference>
<dbReference type="PANTHER" id="PTHR30349">
    <property type="entry name" value="PHAGE INTEGRASE-RELATED"/>
    <property type="match status" value="1"/>
</dbReference>
<dbReference type="PANTHER" id="PTHR30349:SF64">
    <property type="entry name" value="PROPHAGE INTEGRASE INTD-RELATED"/>
    <property type="match status" value="1"/>
</dbReference>
<dbReference type="PROSITE" id="PS51898">
    <property type="entry name" value="TYR_RECOMBINASE"/>
    <property type="match status" value="1"/>
</dbReference>
<dbReference type="SUPFAM" id="SSF56349">
    <property type="entry name" value="DNA breaking-rejoining enzymes"/>
    <property type="match status" value="1"/>
</dbReference>
<evidence type="ECO:0000313" key="8">
    <source>
        <dbReference type="EMBL" id="TXJ63478.1"/>
    </source>
</evidence>
<gene>
    <name evidence="8" type="ORF">ETF27_00030</name>
</gene>
<dbReference type="InterPro" id="IPR002104">
    <property type="entry name" value="Integrase_catalytic"/>
</dbReference>
<keyword evidence="4" id="KW-0233">DNA recombination</keyword>
<dbReference type="CDD" id="cd01185">
    <property type="entry name" value="INTN1_C_like"/>
    <property type="match status" value="1"/>
</dbReference>
<evidence type="ECO:0000256" key="1">
    <source>
        <dbReference type="ARBA" id="ARBA00008857"/>
    </source>
</evidence>
<dbReference type="InterPro" id="IPR044068">
    <property type="entry name" value="CB"/>
</dbReference>
<evidence type="ECO:0000256" key="3">
    <source>
        <dbReference type="ARBA" id="ARBA00023125"/>
    </source>
</evidence>
<sequence>MYDILTLVLGLFDNKKRARKGGKRRVAPTFSTFLPSAVEGLSCSTAENYRTALRSFRRFNKGKDRCMSSVSVATVLEYERWLHDNGVSFNTSSCYLRSLRAIYNKAAERRLVGNVNPFKKAFTGNVATVKRGMDITNVRLLQSLCLPAGSRLQLTRDLFLFSFYAMGMPFTDMAYLRKCNICDSLLVYSRRKTGKRVTVRIEPCMLHIMKRYAVAGTDYLFPILYKVKNGKIFPIDYNTALNSYNRDLKHLSKVAGIKTSLTSYVARHSWASYAYAQNVSLSVISKALGHSNPRTTLVYVNELTDDRVARENKKLLKGIFRTPLGKRCNYH</sequence>
<dbReference type="InterPro" id="IPR025269">
    <property type="entry name" value="SAM-like_dom"/>
</dbReference>
<dbReference type="AlphaFoldDB" id="A0A5C8GNT4"/>
<comment type="caution">
    <text evidence="8">The sequence shown here is derived from an EMBL/GenBank/DDBJ whole genome shotgun (WGS) entry which is preliminary data.</text>
</comment>
<dbReference type="InterPro" id="IPR013762">
    <property type="entry name" value="Integrase-like_cat_sf"/>
</dbReference>
<dbReference type="InterPro" id="IPR011010">
    <property type="entry name" value="DNA_brk_join_enz"/>
</dbReference>
<dbReference type="Gene3D" id="1.10.150.130">
    <property type="match status" value="1"/>
</dbReference>
<proteinExistence type="inferred from homology"/>
<dbReference type="GO" id="GO:0003677">
    <property type="term" value="F:DNA binding"/>
    <property type="evidence" value="ECO:0007669"/>
    <property type="project" value="UniProtKB-UniRule"/>
</dbReference>
<evidence type="ECO:0000256" key="4">
    <source>
        <dbReference type="ARBA" id="ARBA00023172"/>
    </source>
</evidence>
<accession>A0A5C8GNT4</accession>
<evidence type="ECO:0000256" key="5">
    <source>
        <dbReference type="PROSITE-ProRule" id="PRU01248"/>
    </source>
</evidence>
<name>A0A5C8GNT4_9BACT</name>
<reference evidence="9" key="1">
    <citation type="submission" date="2019-05" db="EMBL/GenBank/DDBJ databases">
        <title>Prevotella brunnea sp. nov., isolated from a wound of a patient.</title>
        <authorList>
            <person name="Buhl M."/>
        </authorList>
    </citation>
    <scope>NUCLEOTIDE SEQUENCE [LARGE SCALE GENOMIC DNA]</scope>
    <source>
        <strain evidence="9">A2672</strain>
    </source>
</reference>
<dbReference type="InterPro" id="IPR010998">
    <property type="entry name" value="Integrase_recombinase_N"/>
</dbReference>
<evidence type="ECO:0000256" key="2">
    <source>
        <dbReference type="ARBA" id="ARBA00022908"/>
    </source>
</evidence>
<feature type="domain" description="Core-binding (CB)" evidence="7">
    <location>
        <begin position="28"/>
        <end position="107"/>
    </location>
</feature>
<dbReference type="RefSeq" id="WP_147785285.1">
    <property type="nucleotide sequence ID" value="NZ_SDIK01000001.1"/>
</dbReference>
<organism evidence="8 9">
    <name type="scientific">Prevotella brunnea</name>
    <dbReference type="NCBI Taxonomy" id="2508867"/>
    <lineage>
        <taxon>Bacteria</taxon>
        <taxon>Pseudomonadati</taxon>
        <taxon>Bacteroidota</taxon>
        <taxon>Bacteroidia</taxon>
        <taxon>Bacteroidales</taxon>
        <taxon>Prevotellaceae</taxon>
        <taxon>Prevotella</taxon>
    </lineage>
</organism>
<dbReference type="OrthoDB" id="5326076at2"/>
<dbReference type="InterPro" id="IPR050090">
    <property type="entry name" value="Tyrosine_recombinase_XerCD"/>
</dbReference>
<evidence type="ECO:0000313" key="9">
    <source>
        <dbReference type="Proteomes" id="UP000321612"/>
    </source>
</evidence>
<dbReference type="Pfam" id="PF00589">
    <property type="entry name" value="Phage_integrase"/>
    <property type="match status" value="1"/>
</dbReference>
<dbReference type="GO" id="GO:0015074">
    <property type="term" value="P:DNA integration"/>
    <property type="evidence" value="ECO:0007669"/>
    <property type="project" value="UniProtKB-KW"/>
</dbReference>
<keyword evidence="9" id="KW-1185">Reference proteome</keyword>